<dbReference type="PANTHER" id="PTHR43213:SF5">
    <property type="entry name" value="BIFUNCTIONAL DTTP_UTP PYROPHOSPHATASE_METHYLTRANSFERASE PROTEIN-RELATED"/>
    <property type="match status" value="1"/>
</dbReference>
<comment type="cofactor">
    <cofactor evidence="1">
        <name>a divalent metal cation</name>
        <dbReference type="ChEBI" id="CHEBI:60240"/>
    </cofactor>
</comment>
<dbReference type="PIRSF" id="PIRSF006305">
    <property type="entry name" value="Maf"/>
    <property type="match status" value="1"/>
</dbReference>
<evidence type="ECO:0000256" key="2">
    <source>
        <dbReference type="ARBA" id="ARBA00022801"/>
    </source>
</evidence>
<dbReference type="InterPro" id="IPR029001">
    <property type="entry name" value="ITPase-like_fam"/>
</dbReference>
<dbReference type="HAMAP" id="MF_00528">
    <property type="entry name" value="Maf"/>
    <property type="match status" value="1"/>
</dbReference>
<evidence type="ECO:0000313" key="3">
    <source>
        <dbReference type="EMBL" id="CAB3230318.1"/>
    </source>
</evidence>
<dbReference type="Gene3D" id="3.90.950.10">
    <property type="match status" value="1"/>
</dbReference>
<comment type="caution">
    <text evidence="3">The sequence shown here is derived from an EMBL/GenBank/DDBJ whole genome shotgun (WGS) entry which is preliminary data.</text>
</comment>
<sequence length="208" mass="23244">MLQPVMHILKQKNIVLASGSPRRKELVENIGLKVQLCSSLFEENLDPHSFKSFSEFVEETALQKVLEVENRLICEGNVPDIVIGADTMVTLGKEMFGKPTSEHEAFEMLSRLSGRGHTVYTGVVVKSLDQIVKFTEKTNVFFGKMDEEQIRGYIATGEPMDKAGGYGIQGVGGSFVERVDGDYFTVVGLPLFRLCSVLYDMYKHEILL</sequence>
<dbReference type="SUPFAM" id="SSF52972">
    <property type="entry name" value="ITPase-like"/>
    <property type="match status" value="1"/>
</dbReference>
<evidence type="ECO:0000313" key="4">
    <source>
        <dbReference type="Proteomes" id="UP000494256"/>
    </source>
</evidence>
<dbReference type="Proteomes" id="UP000494256">
    <property type="component" value="Unassembled WGS sequence"/>
</dbReference>
<dbReference type="CDD" id="cd00555">
    <property type="entry name" value="Maf"/>
    <property type="match status" value="1"/>
</dbReference>
<name>A0A8S0ZGH8_ARCPL</name>
<dbReference type="Pfam" id="PF02545">
    <property type="entry name" value="Maf"/>
    <property type="match status" value="1"/>
</dbReference>
<dbReference type="NCBIfam" id="TIGR00172">
    <property type="entry name" value="maf"/>
    <property type="match status" value="1"/>
</dbReference>
<reference evidence="3 4" key="1">
    <citation type="submission" date="2020-04" db="EMBL/GenBank/DDBJ databases">
        <authorList>
            <person name="Wallbank WR R."/>
            <person name="Pardo Diaz C."/>
            <person name="Kozak K."/>
            <person name="Martin S."/>
            <person name="Jiggins C."/>
            <person name="Moest M."/>
            <person name="Warren A I."/>
            <person name="Byers J.R.P. K."/>
            <person name="Montejo-Kovacevich G."/>
            <person name="Yen C E."/>
        </authorList>
    </citation>
    <scope>NUCLEOTIDE SEQUENCE [LARGE SCALE GENOMIC DNA]</scope>
</reference>
<dbReference type="AlphaFoldDB" id="A0A8S0ZGH8"/>
<dbReference type="EMBL" id="CADEBD010000288">
    <property type="protein sequence ID" value="CAB3230318.1"/>
    <property type="molecule type" value="Genomic_DNA"/>
</dbReference>
<protein>
    <submittedName>
        <fullName evidence="3">Uncharacterized protein</fullName>
    </submittedName>
</protein>
<dbReference type="InterPro" id="IPR003697">
    <property type="entry name" value="Maf-like"/>
</dbReference>
<dbReference type="PANTHER" id="PTHR43213">
    <property type="entry name" value="BIFUNCTIONAL DTTP/UTP PYROPHOSPHATASE/METHYLTRANSFERASE PROTEIN-RELATED"/>
    <property type="match status" value="1"/>
</dbReference>
<organism evidence="3 4">
    <name type="scientific">Arctia plantaginis</name>
    <name type="common">Wood tiger moth</name>
    <name type="synonym">Phalaena plantaginis</name>
    <dbReference type="NCBI Taxonomy" id="874455"/>
    <lineage>
        <taxon>Eukaryota</taxon>
        <taxon>Metazoa</taxon>
        <taxon>Ecdysozoa</taxon>
        <taxon>Arthropoda</taxon>
        <taxon>Hexapoda</taxon>
        <taxon>Insecta</taxon>
        <taxon>Pterygota</taxon>
        <taxon>Neoptera</taxon>
        <taxon>Endopterygota</taxon>
        <taxon>Lepidoptera</taxon>
        <taxon>Glossata</taxon>
        <taxon>Ditrysia</taxon>
        <taxon>Noctuoidea</taxon>
        <taxon>Erebidae</taxon>
        <taxon>Arctiinae</taxon>
        <taxon>Arctia</taxon>
    </lineage>
</organism>
<dbReference type="GO" id="GO:0047429">
    <property type="term" value="F:nucleoside triphosphate diphosphatase activity"/>
    <property type="evidence" value="ECO:0007669"/>
    <property type="project" value="InterPro"/>
</dbReference>
<evidence type="ECO:0000256" key="1">
    <source>
        <dbReference type="ARBA" id="ARBA00001968"/>
    </source>
</evidence>
<gene>
    <name evidence="3" type="ORF">APLA_LOCUS4541</name>
</gene>
<accession>A0A8S0ZGH8</accession>
<proteinExistence type="inferred from homology"/>
<dbReference type="OrthoDB" id="191529at2759"/>
<keyword evidence="2" id="KW-0378">Hydrolase</keyword>